<dbReference type="EMBL" id="BAAANV010000013">
    <property type="protein sequence ID" value="GAA1532750.1"/>
    <property type="molecule type" value="Genomic_DNA"/>
</dbReference>
<comment type="subunit">
    <text evidence="8">Homodimer, forms a heterotetramer with a Cas2 homodimer.</text>
</comment>
<dbReference type="Gene3D" id="3.100.10.20">
    <property type="entry name" value="CRISPR-associated endonuclease Cas1, N-terminal domain"/>
    <property type="match status" value="1"/>
</dbReference>
<organism evidence="9 10">
    <name type="scientific">Dermacoccus barathri</name>
    <dbReference type="NCBI Taxonomy" id="322601"/>
    <lineage>
        <taxon>Bacteria</taxon>
        <taxon>Bacillati</taxon>
        <taxon>Actinomycetota</taxon>
        <taxon>Actinomycetes</taxon>
        <taxon>Micrococcales</taxon>
        <taxon>Dermacoccaceae</taxon>
        <taxon>Dermacoccus</taxon>
    </lineage>
</organism>
<keyword evidence="3 8" id="KW-0255">Endonuclease</keyword>
<dbReference type="NCBIfam" id="TIGR03638">
    <property type="entry name" value="cas1_ECOLI"/>
    <property type="match status" value="1"/>
</dbReference>
<dbReference type="Proteomes" id="UP001501288">
    <property type="component" value="Unassembled WGS sequence"/>
</dbReference>
<dbReference type="InterPro" id="IPR042211">
    <property type="entry name" value="CRISPR-assoc_Cas1_N"/>
</dbReference>
<proteinExistence type="inferred from homology"/>
<name>A0ABN2B2R6_9MICO</name>
<protein>
    <recommendedName>
        <fullName evidence="8">CRISPR-associated endonuclease Cas1</fullName>
        <ecNumber evidence="8">3.1.-.-</ecNumber>
    </recommendedName>
</protein>
<dbReference type="NCBIfam" id="TIGR00287">
    <property type="entry name" value="cas1"/>
    <property type="match status" value="1"/>
</dbReference>
<evidence type="ECO:0000313" key="9">
    <source>
        <dbReference type="EMBL" id="GAA1532750.1"/>
    </source>
</evidence>
<comment type="caution">
    <text evidence="9">The sequence shown here is derived from an EMBL/GenBank/DDBJ whole genome shotgun (WGS) entry which is preliminary data.</text>
</comment>
<evidence type="ECO:0000256" key="2">
    <source>
        <dbReference type="ARBA" id="ARBA00022723"/>
    </source>
</evidence>
<evidence type="ECO:0000256" key="3">
    <source>
        <dbReference type="ARBA" id="ARBA00022759"/>
    </source>
</evidence>
<comment type="similarity">
    <text evidence="8">Belongs to the CRISPR-associated endonuclease Cas1 family.</text>
</comment>
<feature type="binding site" evidence="8">
    <location>
        <position position="214"/>
    </location>
    <ligand>
        <name>Mn(2+)</name>
        <dbReference type="ChEBI" id="CHEBI:29035"/>
    </ligand>
</feature>
<keyword evidence="10" id="KW-1185">Reference proteome</keyword>
<dbReference type="PANTHER" id="PTHR34353:SF3">
    <property type="entry name" value="CRISPR-ASSOCIATED ENDONUCLEASE CAS1"/>
    <property type="match status" value="1"/>
</dbReference>
<comment type="function">
    <text evidence="8">CRISPR (clustered regularly interspaced short palindromic repeat), is an adaptive immune system that provides protection against mobile genetic elements (viruses, transposable elements and conjugative plasmids). CRISPR clusters contain spacers, sequences complementary to antecedent mobile elements, and target invading nucleic acids. CRISPR clusters are transcribed and processed into CRISPR RNA (crRNA). Acts as a dsDNA endonuclease. Involved in the integration of spacer DNA into the CRISPR cassette.</text>
</comment>
<reference evidence="9 10" key="1">
    <citation type="journal article" date="2019" name="Int. J. Syst. Evol. Microbiol.">
        <title>The Global Catalogue of Microorganisms (GCM) 10K type strain sequencing project: providing services to taxonomists for standard genome sequencing and annotation.</title>
        <authorList>
            <consortium name="The Broad Institute Genomics Platform"/>
            <consortium name="The Broad Institute Genome Sequencing Center for Infectious Disease"/>
            <person name="Wu L."/>
            <person name="Ma J."/>
        </authorList>
    </citation>
    <scope>NUCLEOTIDE SEQUENCE [LARGE SCALE GENOMIC DNA]</scope>
    <source>
        <strain evidence="9 10">JCM 14588</strain>
    </source>
</reference>
<dbReference type="InterPro" id="IPR002729">
    <property type="entry name" value="CRISPR-assoc_Cas1"/>
</dbReference>
<keyword evidence="2 8" id="KW-0479">Metal-binding</keyword>
<feature type="binding site" evidence="8">
    <location>
        <position position="227"/>
    </location>
    <ligand>
        <name>Mn(2+)</name>
        <dbReference type="ChEBI" id="CHEBI:29035"/>
    </ligand>
</feature>
<gene>
    <name evidence="9" type="primary">cas1e</name>
    <name evidence="8" type="synonym">cas1</name>
    <name evidence="9" type="ORF">GCM10009762_03320</name>
</gene>
<keyword evidence="4 8" id="KW-0378">Hydrolase</keyword>
<dbReference type="InterPro" id="IPR033641">
    <property type="entry name" value="Cas1_I-E"/>
</dbReference>
<evidence type="ECO:0000313" key="10">
    <source>
        <dbReference type="Proteomes" id="UP001501288"/>
    </source>
</evidence>
<dbReference type="Gene3D" id="1.20.120.920">
    <property type="entry name" value="CRISPR-associated endonuclease Cas1, C-terminal domain"/>
    <property type="match status" value="1"/>
</dbReference>
<dbReference type="HAMAP" id="MF_01470">
    <property type="entry name" value="Cas1"/>
    <property type="match status" value="1"/>
</dbReference>
<comment type="cofactor">
    <cofactor evidence="8">
        <name>Mg(2+)</name>
        <dbReference type="ChEBI" id="CHEBI:18420"/>
    </cofactor>
    <cofactor evidence="8">
        <name>Mn(2+)</name>
        <dbReference type="ChEBI" id="CHEBI:29035"/>
    </cofactor>
</comment>
<keyword evidence="1 8" id="KW-0540">Nuclease</keyword>
<evidence type="ECO:0000256" key="8">
    <source>
        <dbReference type="HAMAP-Rule" id="MF_01470"/>
    </source>
</evidence>
<evidence type="ECO:0000256" key="5">
    <source>
        <dbReference type="ARBA" id="ARBA00022842"/>
    </source>
</evidence>
<dbReference type="PANTHER" id="PTHR34353">
    <property type="entry name" value="CRISPR-ASSOCIATED ENDONUCLEASE CAS1 1"/>
    <property type="match status" value="1"/>
</dbReference>
<keyword evidence="5 8" id="KW-0460">Magnesium</keyword>
<dbReference type="InterPro" id="IPR050646">
    <property type="entry name" value="Cas1"/>
</dbReference>
<keyword evidence="8" id="KW-0464">Manganese</keyword>
<evidence type="ECO:0000256" key="6">
    <source>
        <dbReference type="ARBA" id="ARBA00023118"/>
    </source>
</evidence>
<dbReference type="EC" id="3.1.-.-" evidence="8"/>
<accession>A0ABN2B2R6</accession>
<sequence>MKPIPGMPPAHSSELSRVQDRLTFVYLERCTIHRDGNAITVTDERGVIHIPAATIGAVMLGPGTRITHQGMMLLADSGATSVWVGEHGVRYYAHGRPLATTSRLLEAQAAKMTNQSSRLAVARKMYAMRFPGEDVSGLTMQQLRGREGARVKRAYREAADTSGTEWTRRDYRPDDFAASDAVNQALTAATSCLYGVVHAAVVALGCSPGLGFVHTGQARSFVFDIADLYKVEVAVPVAFQCAAEDLPIDELPAHVRRRMRDALRESKLITRCVRDIQALLLDVELEEEQLLADVVELWDGGSRRVASGTSYDEADFPW</sequence>
<keyword evidence="7 8" id="KW-0238">DNA-binding</keyword>
<evidence type="ECO:0000256" key="7">
    <source>
        <dbReference type="ARBA" id="ARBA00023125"/>
    </source>
</evidence>
<feature type="binding site" evidence="8">
    <location>
        <position position="147"/>
    </location>
    <ligand>
        <name>Mn(2+)</name>
        <dbReference type="ChEBI" id="CHEBI:29035"/>
    </ligand>
</feature>
<evidence type="ECO:0000256" key="1">
    <source>
        <dbReference type="ARBA" id="ARBA00022722"/>
    </source>
</evidence>
<dbReference type="Pfam" id="PF01867">
    <property type="entry name" value="Cas_Cas1"/>
    <property type="match status" value="2"/>
</dbReference>
<dbReference type="GO" id="GO:0004519">
    <property type="term" value="F:endonuclease activity"/>
    <property type="evidence" value="ECO:0007669"/>
    <property type="project" value="UniProtKB-KW"/>
</dbReference>
<dbReference type="InterPro" id="IPR019851">
    <property type="entry name" value="CRISPR-assoc_Cas1_ECOLI"/>
</dbReference>
<evidence type="ECO:0000256" key="4">
    <source>
        <dbReference type="ARBA" id="ARBA00022801"/>
    </source>
</evidence>
<dbReference type="RefSeq" id="WP_346029473.1">
    <property type="nucleotide sequence ID" value="NZ_BAAANV010000013.1"/>
</dbReference>
<keyword evidence="6 8" id="KW-0051">Antiviral defense</keyword>
<dbReference type="InterPro" id="IPR042206">
    <property type="entry name" value="CRISPR-assoc_Cas1_C"/>
</dbReference>
<dbReference type="CDD" id="cd09719">
    <property type="entry name" value="Cas1_I-E"/>
    <property type="match status" value="1"/>
</dbReference>